<protein>
    <submittedName>
        <fullName evidence="3">Membrane-flanked domain protein</fullName>
    </submittedName>
</protein>
<keyword evidence="1" id="KW-0472">Membrane</keyword>
<dbReference type="Pfam" id="PF03703">
    <property type="entry name" value="bPH_2"/>
    <property type="match status" value="1"/>
</dbReference>
<dbReference type="PANTHER" id="PTHR37938">
    <property type="entry name" value="BLL0215 PROTEIN"/>
    <property type="match status" value="1"/>
</dbReference>
<keyword evidence="1" id="KW-1133">Transmembrane helix</keyword>
<dbReference type="Proteomes" id="UP000000245">
    <property type="component" value="Chromosome"/>
</dbReference>
<dbReference type="EMBL" id="CP000697">
    <property type="protein sequence ID" value="ABQ29803.1"/>
    <property type="molecule type" value="Genomic_DNA"/>
</dbReference>
<evidence type="ECO:0000313" key="3">
    <source>
        <dbReference type="EMBL" id="ABQ29803.1"/>
    </source>
</evidence>
<reference evidence="3 4" key="1">
    <citation type="submission" date="2007-05" db="EMBL/GenBank/DDBJ databases">
        <title>Complete sequence of chromosome of Acidiphilium cryptum JF-5.</title>
        <authorList>
            <consortium name="US DOE Joint Genome Institute"/>
            <person name="Copeland A."/>
            <person name="Lucas S."/>
            <person name="Lapidus A."/>
            <person name="Barry K."/>
            <person name="Detter J.C."/>
            <person name="Glavina del Rio T."/>
            <person name="Hammon N."/>
            <person name="Israni S."/>
            <person name="Dalin E."/>
            <person name="Tice H."/>
            <person name="Pitluck S."/>
            <person name="Sims D."/>
            <person name="Brettin T."/>
            <person name="Bruce D."/>
            <person name="Han C."/>
            <person name="Schmutz J."/>
            <person name="Larimer F."/>
            <person name="Land M."/>
            <person name="Hauser L."/>
            <person name="Kyrpides N."/>
            <person name="Kim E."/>
            <person name="Magnuson T."/>
            <person name="Richardson P."/>
        </authorList>
    </citation>
    <scope>NUCLEOTIDE SEQUENCE [LARGE SCALE GENOMIC DNA]</scope>
    <source>
        <strain evidence="3 4">JF-5</strain>
    </source>
</reference>
<dbReference type="RefSeq" id="WP_011941619.1">
    <property type="nucleotide sequence ID" value="NC_009484.1"/>
</dbReference>
<dbReference type="HOGENOM" id="CLU_111557_0_0_5"/>
<evidence type="ECO:0000259" key="2">
    <source>
        <dbReference type="Pfam" id="PF03703"/>
    </source>
</evidence>
<sequence>MSYIEQVLLPDETVMSWTHLHWFVYLRGIVTMVLAFALIIAGGLAGGRPSTYLHVAAAAAFLLGCWLLLVAWLRRMSTELAVTDRRVIHKSGILGRTTHEMSLEKVESVEVRQSIAGRLFNYGTVIVRGTGSTWEPFPRIADPLAFRSSITAA</sequence>
<proteinExistence type="predicted"/>
<gene>
    <name evidence="3" type="ordered locus">Acry_0579</name>
</gene>
<dbReference type="InterPro" id="IPR005182">
    <property type="entry name" value="YdbS-like_PH"/>
</dbReference>
<dbReference type="KEGG" id="acr:Acry_0579"/>
<keyword evidence="1" id="KW-0812">Transmembrane</keyword>
<name>A5FW21_ACICJ</name>
<dbReference type="AlphaFoldDB" id="A5FW21"/>
<feature type="transmembrane region" description="Helical" evidence="1">
    <location>
        <begin position="24"/>
        <end position="45"/>
    </location>
</feature>
<feature type="transmembrane region" description="Helical" evidence="1">
    <location>
        <begin position="51"/>
        <end position="73"/>
    </location>
</feature>
<keyword evidence="4" id="KW-1185">Reference proteome</keyword>
<accession>A5FW21</accession>
<dbReference type="PANTHER" id="PTHR37938:SF1">
    <property type="entry name" value="BLL0215 PROTEIN"/>
    <property type="match status" value="1"/>
</dbReference>
<dbReference type="eggNOG" id="COG3428">
    <property type="taxonomic scope" value="Bacteria"/>
</dbReference>
<organism evidence="3 4">
    <name type="scientific">Acidiphilium cryptum (strain JF-5)</name>
    <dbReference type="NCBI Taxonomy" id="349163"/>
    <lineage>
        <taxon>Bacteria</taxon>
        <taxon>Pseudomonadati</taxon>
        <taxon>Pseudomonadota</taxon>
        <taxon>Alphaproteobacteria</taxon>
        <taxon>Acetobacterales</taxon>
        <taxon>Acidocellaceae</taxon>
        <taxon>Acidiphilium</taxon>
    </lineage>
</organism>
<evidence type="ECO:0000256" key="1">
    <source>
        <dbReference type="SAM" id="Phobius"/>
    </source>
</evidence>
<dbReference type="STRING" id="349163.Acry_0579"/>
<feature type="domain" description="YdbS-like PH" evidence="2">
    <location>
        <begin position="77"/>
        <end position="133"/>
    </location>
</feature>
<evidence type="ECO:0000313" key="4">
    <source>
        <dbReference type="Proteomes" id="UP000000245"/>
    </source>
</evidence>